<dbReference type="EMBL" id="SNXS01000003">
    <property type="protein sequence ID" value="TDP71245.1"/>
    <property type="molecule type" value="Genomic_DNA"/>
</dbReference>
<dbReference type="GO" id="GO:0005829">
    <property type="term" value="C:cytosol"/>
    <property type="evidence" value="ECO:0007669"/>
    <property type="project" value="TreeGrafter"/>
</dbReference>
<dbReference type="GO" id="GO:0003677">
    <property type="term" value="F:DNA binding"/>
    <property type="evidence" value="ECO:0007669"/>
    <property type="project" value="UniProtKB-KW"/>
</dbReference>
<comment type="caution">
    <text evidence="2">The sequence shown here is derived from an EMBL/GenBank/DDBJ whole genome shotgun (WGS) entry which is preliminary data.</text>
</comment>
<name>A0A4R6QMR2_9BURK</name>
<dbReference type="InterPro" id="IPR036388">
    <property type="entry name" value="WH-like_DNA-bd_sf"/>
</dbReference>
<organism evidence="2 3">
    <name type="scientific">Roseateles toxinivorans</name>
    <dbReference type="NCBI Taxonomy" id="270368"/>
    <lineage>
        <taxon>Bacteria</taxon>
        <taxon>Pseudomonadati</taxon>
        <taxon>Pseudomonadota</taxon>
        <taxon>Betaproteobacteria</taxon>
        <taxon>Burkholderiales</taxon>
        <taxon>Sphaerotilaceae</taxon>
        <taxon>Roseateles</taxon>
    </lineage>
</organism>
<dbReference type="RefSeq" id="WP_133701034.1">
    <property type="nucleotide sequence ID" value="NZ_SNXS01000003.1"/>
</dbReference>
<evidence type="ECO:0000313" key="3">
    <source>
        <dbReference type="Proteomes" id="UP000295361"/>
    </source>
</evidence>
<reference evidence="2 3" key="1">
    <citation type="submission" date="2019-03" db="EMBL/GenBank/DDBJ databases">
        <title>Genomic Encyclopedia of Type Strains, Phase IV (KMG-IV): sequencing the most valuable type-strain genomes for metagenomic binning, comparative biology and taxonomic classification.</title>
        <authorList>
            <person name="Goeker M."/>
        </authorList>
    </citation>
    <scope>NUCLEOTIDE SEQUENCE [LARGE SCALE GENOMIC DNA]</scope>
    <source>
        <strain evidence="2 3">DSM 16998</strain>
    </source>
</reference>
<dbReference type="InParanoid" id="A0A4R6QMR2"/>
<proteinExistence type="predicted"/>
<keyword evidence="1" id="KW-0238">DNA-binding</keyword>
<dbReference type="PROSITE" id="PS51197">
    <property type="entry name" value="HTH_RRF2_2"/>
    <property type="match status" value="1"/>
</dbReference>
<dbReference type="PANTHER" id="PTHR33221:SF4">
    <property type="entry name" value="HTH-TYPE TRANSCRIPTIONAL REPRESSOR NSRR"/>
    <property type="match status" value="1"/>
</dbReference>
<dbReference type="InterPro" id="IPR036390">
    <property type="entry name" value="WH_DNA-bd_sf"/>
</dbReference>
<sequence length="152" mass="16285">MRLTSFTDYSLRVLIYLAAEPQRRATIAEIANAFQVSENHLTKVVHFLGKSGWLANVRGKGGGLALAKSPEQVIVGHVVRDTEGVALPAECFSVDGGHCSIAPVCQLRDVLGEAVNAFYLVLDAYTLADLVHNREALAGVMFIRPAQAGPPS</sequence>
<dbReference type="GO" id="GO:0003700">
    <property type="term" value="F:DNA-binding transcription factor activity"/>
    <property type="evidence" value="ECO:0007669"/>
    <property type="project" value="TreeGrafter"/>
</dbReference>
<dbReference type="AlphaFoldDB" id="A0A4R6QMR2"/>
<dbReference type="SUPFAM" id="SSF46785">
    <property type="entry name" value="Winged helix' DNA-binding domain"/>
    <property type="match status" value="1"/>
</dbReference>
<evidence type="ECO:0000313" key="2">
    <source>
        <dbReference type="EMBL" id="TDP71245.1"/>
    </source>
</evidence>
<dbReference type="PANTHER" id="PTHR33221">
    <property type="entry name" value="WINGED HELIX-TURN-HELIX TRANSCRIPTIONAL REGULATOR, RRF2 FAMILY"/>
    <property type="match status" value="1"/>
</dbReference>
<dbReference type="NCBIfam" id="TIGR00738">
    <property type="entry name" value="rrf2_super"/>
    <property type="match status" value="1"/>
</dbReference>
<dbReference type="OrthoDB" id="9795923at2"/>
<protein>
    <submittedName>
        <fullName evidence="2">BadM/Rrf2 family transcriptional regulator</fullName>
    </submittedName>
</protein>
<dbReference type="Pfam" id="PF02082">
    <property type="entry name" value="Rrf2"/>
    <property type="match status" value="1"/>
</dbReference>
<gene>
    <name evidence="2" type="ORF">DES47_103225</name>
</gene>
<evidence type="ECO:0000256" key="1">
    <source>
        <dbReference type="ARBA" id="ARBA00023125"/>
    </source>
</evidence>
<dbReference type="Gene3D" id="1.10.10.10">
    <property type="entry name" value="Winged helix-like DNA-binding domain superfamily/Winged helix DNA-binding domain"/>
    <property type="match status" value="1"/>
</dbReference>
<dbReference type="FunCoup" id="A0A4R6QMR2">
    <property type="interactions" value="240"/>
</dbReference>
<dbReference type="Proteomes" id="UP000295361">
    <property type="component" value="Unassembled WGS sequence"/>
</dbReference>
<accession>A0A4R6QMR2</accession>
<keyword evidence="3" id="KW-1185">Reference proteome</keyword>
<dbReference type="InterPro" id="IPR000944">
    <property type="entry name" value="Tscrpt_reg_Rrf2"/>
</dbReference>